<accession>A0AAV0F0B6</accession>
<gene>
    <name evidence="1" type="ORF">CEPIT_LOCUS29478</name>
</gene>
<keyword evidence="2" id="KW-1185">Reference proteome</keyword>
<evidence type="ECO:0000313" key="1">
    <source>
        <dbReference type="EMBL" id="CAH9128966.1"/>
    </source>
</evidence>
<organism evidence="1 2">
    <name type="scientific">Cuscuta epithymum</name>
    <dbReference type="NCBI Taxonomy" id="186058"/>
    <lineage>
        <taxon>Eukaryota</taxon>
        <taxon>Viridiplantae</taxon>
        <taxon>Streptophyta</taxon>
        <taxon>Embryophyta</taxon>
        <taxon>Tracheophyta</taxon>
        <taxon>Spermatophyta</taxon>
        <taxon>Magnoliopsida</taxon>
        <taxon>eudicotyledons</taxon>
        <taxon>Gunneridae</taxon>
        <taxon>Pentapetalae</taxon>
        <taxon>asterids</taxon>
        <taxon>lamiids</taxon>
        <taxon>Solanales</taxon>
        <taxon>Convolvulaceae</taxon>
        <taxon>Cuscuteae</taxon>
        <taxon>Cuscuta</taxon>
        <taxon>Cuscuta subgen. Cuscuta</taxon>
    </lineage>
</organism>
<comment type="caution">
    <text evidence="1">The sequence shown here is derived from an EMBL/GenBank/DDBJ whole genome shotgun (WGS) entry which is preliminary data.</text>
</comment>
<dbReference type="AlphaFoldDB" id="A0AAV0F0B6"/>
<dbReference type="Proteomes" id="UP001152523">
    <property type="component" value="Unassembled WGS sequence"/>
</dbReference>
<proteinExistence type="predicted"/>
<protein>
    <submittedName>
        <fullName evidence="1">Uncharacterized protein</fullName>
    </submittedName>
</protein>
<dbReference type="EMBL" id="CAMAPF010000954">
    <property type="protein sequence ID" value="CAH9128966.1"/>
    <property type="molecule type" value="Genomic_DNA"/>
</dbReference>
<reference evidence="1" key="1">
    <citation type="submission" date="2022-07" db="EMBL/GenBank/DDBJ databases">
        <authorList>
            <person name="Macas J."/>
            <person name="Novak P."/>
            <person name="Neumann P."/>
        </authorList>
    </citation>
    <scope>NUCLEOTIDE SEQUENCE</scope>
</reference>
<name>A0AAV0F0B6_9ASTE</name>
<evidence type="ECO:0000313" key="2">
    <source>
        <dbReference type="Proteomes" id="UP001152523"/>
    </source>
</evidence>
<sequence length="121" mass="13860">MKYYRPTSVYIALDFAATAYHRRCSTESPSRAAFTELPSRRCRIAPPSPSPHFTAHLPFPSLKHSLEKNCTTYLADEDLGYLYLSIKKHVLDAGWPMGRKSGQNGRTRSCEREEIRVQKQI</sequence>